<reference evidence="9" key="1">
    <citation type="submission" date="2017-09" db="EMBL/GenBank/DDBJ databases">
        <title>Genome sequence of Nannocystis excedens DSM 71.</title>
        <authorList>
            <person name="Blom J."/>
        </authorList>
    </citation>
    <scope>NUCLEOTIDE SEQUENCE [LARGE SCALE GENOMIC DNA]</scope>
    <source>
        <strain evidence="9">type strain: E19</strain>
    </source>
</reference>
<keyword evidence="1 6" id="KW-0597">Phosphoprotein</keyword>
<organism evidence="8 9">
    <name type="scientific">Hartmannibacter diazotrophicus</name>
    <dbReference type="NCBI Taxonomy" id="1482074"/>
    <lineage>
        <taxon>Bacteria</taxon>
        <taxon>Pseudomonadati</taxon>
        <taxon>Pseudomonadota</taxon>
        <taxon>Alphaproteobacteria</taxon>
        <taxon>Hyphomicrobiales</taxon>
        <taxon>Pleomorphomonadaceae</taxon>
        <taxon>Hartmannibacter</taxon>
    </lineage>
</organism>
<dbReference type="Pfam" id="PF00072">
    <property type="entry name" value="Response_reg"/>
    <property type="match status" value="1"/>
</dbReference>
<dbReference type="Proteomes" id="UP000223606">
    <property type="component" value="Chromosome 1"/>
</dbReference>
<evidence type="ECO:0000256" key="1">
    <source>
        <dbReference type="ARBA" id="ARBA00022553"/>
    </source>
</evidence>
<dbReference type="OrthoDB" id="8447560at2"/>
<evidence type="ECO:0000256" key="2">
    <source>
        <dbReference type="ARBA" id="ARBA00023012"/>
    </source>
</evidence>
<name>A0A2C9D0R4_9HYPH</name>
<feature type="domain" description="Response regulatory" evidence="7">
    <location>
        <begin position="11"/>
        <end position="127"/>
    </location>
</feature>
<accession>A0A2C9D0R4</accession>
<evidence type="ECO:0000256" key="3">
    <source>
        <dbReference type="ARBA" id="ARBA00023015"/>
    </source>
</evidence>
<keyword evidence="5" id="KW-0804">Transcription</keyword>
<keyword evidence="2" id="KW-0902">Two-component regulatory system</keyword>
<sequence length="130" mass="13536">MNIGLGDKRRMILLVDADAHARAVMRNALEAAGFSVGEAVNAREGERTLNRIRPDAILADLMIESIEADGGLTDTLAKAGSEIPIYVVSNAADALVGAVGLQELGVSGVFVKPADPAIVVQTLKTRLGVT</sequence>
<dbReference type="GO" id="GO:0000976">
    <property type="term" value="F:transcription cis-regulatory region binding"/>
    <property type="evidence" value="ECO:0007669"/>
    <property type="project" value="TreeGrafter"/>
</dbReference>
<feature type="modified residue" description="4-aspartylphosphate" evidence="6">
    <location>
        <position position="60"/>
    </location>
</feature>
<dbReference type="SMART" id="SM00448">
    <property type="entry name" value="REC"/>
    <property type="match status" value="1"/>
</dbReference>
<dbReference type="InterPro" id="IPR011006">
    <property type="entry name" value="CheY-like_superfamily"/>
</dbReference>
<evidence type="ECO:0000313" key="8">
    <source>
        <dbReference type="EMBL" id="SON53967.1"/>
    </source>
</evidence>
<dbReference type="GO" id="GO:0006355">
    <property type="term" value="P:regulation of DNA-templated transcription"/>
    <property type="evidence" value="ECO:0007669"/>
    <property type="project" value="TreeGrafter"/>
</dbReference>
<keyword evidence="3" id="KW-0805">Transcription regulation</keyword>
<dbReference type="GO" id="GO:0000156">
    <property type="term" value="F:phosphorelay response regulator activity"/>
    <property type="evidence" value="ECO:0007669"/>
    <property type="project" value="TreeGrafter"/>
</dbReference>
<evidence type="ECO:0000256" key="4">
    <source>
        <dbReference type="ARBA" id="ARBA00023125"/>
    </source>
</evidence>
<dbReference type="CDD" id="cd00156">
    <property type="entry name" value="REC"/>
    <property type="match status" value="1"/>
</dbReference>
<evidence type="ECO:0000259" key="7">
    <source>
        <dbReference type="PROSITE" id="PS50110"/>
    </source>
</evidence>
<dbReference type="RefSeq" id="WP_099553924.1">
    <property type="nucleotide sequence ID" value="NZ_LT960614.1"/>
</dbReference>
<dbReference type="AlphaFoldDB" id="A0A2C9D0R4"/>
<gene>
    <name evidence="8" type="ORF">HDIA_0426</name>
</gene>
<proteinExistence type="predicted"/>
<keyword evidence="4" id="KW-0238">DNA-binding</keyword>
<dbReference type="SUPFAM" id="SSF52172">
    <property type="entry name" value="CheY-like"/>
    <property type="match status" value="1"/>
</dbReference>
<dbReference type="EMBL" id="LT960614">
    <property type="protein sequence ID" value="SON53967.1"/>
    <property type="molecule type" value="Genomic_DNA"/>
</dbReference>
<dbReference type="KEGG" id="hdi:HDIA_0426"/>
<protein>
    <submittedName>
        <fullName evidence="8">Osmolarity response regulator</fullName>
    </submittedName>
</protein>
<evidence type="ECO:0000256" key="5">
    <source>
        <dbReference type="ARBA" id="ARBA00023163"/>
    </source>
</evidence>
<evidence type="ECO:0000313" key="9">
    <source>
        <dbReference type="Proteomes" id="UP000223606"/>
    </source>
</evidence>
<dbReference type="PANTHER" id="PTHR48111">
    <property type="entry name" value="REGULATOR OF RPOS"/>
    <property type="match status" value="1"/>
</dbReference>
<keyword evidence="9" id="KW-1185">Reference proteome</keyword>
<dbReference type="GO" id="GO:0032993">
    <property type="term" value="C:protein-DNA complex"/>
    <property type="evidence" value="ECO:0007669"/>
    <property type="project" value="TreeGrafter"/>
</dbReference>
<dbReference type="Gene3D" id="3.40.50.2300">
    <property type="match status" value="1"/>
</dbReference>
<dbReference type="InterPro" id="IPR039420">
    <property type="entry name" value="WalR-like"/>
</dbReference>
<dbReference type="GO" id="GO:0005829">
    <property type="term" value="C:cytosol"/>
    <property type="evidence" value="ECO:0007669"/>
    <property type="project" value="TreeGrafter"/>
</dbReference>
<dbReference type="InterPro" id="IPR001789">
    <property type="entry name" value="Sig_transdc_resp-reg_receiver"/>
</dbReference>
<evidence type="ECO:0000256" key="6">
    <source>
        <dbReference type="PROSITE-ProRule" id="PRU00169"/>
    </source>
</evidence>
<dbReference type="PANTHER" id="PTHR48111:SF1">
    <property type="entry name" value="TWO-COMPONENT RESPONSE REGULATOR ORR33"/>
    <property type="match status" value="1"/>
</dbReference>
<dbReference type="PROSITE" id="PS50110">
    <property type="entry name" value="RESPONSE_REGULATORY"/>
    <property type="match status" value="1"/>
</dbReference>